<sequence length="255" mass="28207">MKIQLLSDLHLETESYQPLPAPGAELLVLAGDIDTSWRSFELFRGWPVPVLFVPGNHEFDQRDVDEAREALRAHVHGIGLRMLDDESVVLSDAGGRRVRFVGSTRWCDFDAFGPAGRERAMRAGGYFQKVMRAERHGQPFGVDAVRALALESRAWLAGELARTGDWDATVAITHFAPSLKSADPRYGRQPGTASFCNDDEGLLPGAGLWLHGHLHCRHDYRIGDTRIASNARGHLRRGEADGFDGLRTIQVFAPA</sequence>
<accession>A0A9X4LR43</accession>
<organism evidence="2 3">
    <name type="scientific">Pelomonas aquatica</name>
    <dbReference type="NCBI Taxonomy" id="431058"/>
    <lineage>
        <taxon>Bacteria</taxon>
        <taxon>Pseudomonadati</taxon>
        <taxon>Pseudomonadota</taxon>
        <taxon>Betaproteobacteria</taxon>
        <taxon>Burkholderiales</taxon>
        <taxon>Sphaerotilaceae</taxon>
        <taxon>Roseateles</taxon>
    </lineage>
</organism>
<reference evidence="2" key="1">
    <citation type="submission" date="2019-02" db="EMBL/GenBank/DDBJ databases">
        <title>Draft genome of the type strain Pelomonas aquatica CCUG 52575T.</title>
        <authorList>
            <person name="Gomila M."/>
            <person name="Lalucat J."/>
        </authorList>
    </citation>
    <scope>NUCLEOTIDE SEQUENCE</scope>
    <source>
        <strain evidence="2">CCUG 52575</strain>
    </source>
</reference>
<gene>
    <name evidence="2" type="ORF">EXJ73_21130</name>
</gene>
<evidence type="ECO:0000313" key="2">
    <source>
        <dbReference type="EMBL" id="MDG0864968.1"/>
    </source>
</evidence>
<dbReference type="EMBL" id="SGUG01000047">
    <property type="protein sequence ID" value="MDG0864968.1"/>
    <property type="molecule type" value="Genomic_DNA"/>
</dbReference>
<proteinExistence type="predicted"/>
<dbReference type="PANTHER" id="PTHR37844:SF2">
    <property type="entry name" value="SER_THR PROTEIN PHOSPHATASE SUPERFAMILY (AFU_ORTHOLOGUE AFUA_1G14840)"/>
    <property type="match status" value="1"/>
</dbReference>
<dbReference type="InterPro" id="IPR004843">
    <property type="entry name" value="Calcineurin-like_PHP"/>
</dbReference>
<name>A0A9X4LR43_9BURK</name>
<dbReference type="Gene3D" id="3.60.21.10">
    <property type="match status" value="1"/>
</dbReference>
<evidence type="ECO:0000313" key="3">
    <source>
        <dbReference type="Proteomes" id="UP001152766"/>
    </source>
</evidence>
<evidence type="ECO:0000259" key="1">
    <source>
        <dbReference type="Pfam" id="PF00149"/>
    </source>
</evidence>
<dbReference type="Proteomes" id="UP001152766">
    <property type="component" value="Unassembled WGS sequence"/>
</dbReference>
<dbReference type="SUPFAM" id="SSF56300">
    <property type="entry name" value="Metallo-dependent phosphatases"/>
    <property type="match status" value="1"/>
</dbReference>
<protein>
    <submittedName>
        <fullName evidence="2">Phosphoesterase</fullName>
    </submittedName>
</protein>
<keyword evidence="3" id="KW-1185">Reference proteome</keyword>
<dbReference type="Pfam" id="PF00149">
    <property type="entry name" value="Metallophos"/>
    <property type="match status" value="1"/>
</dbReference>
<feature type="domain" description="Calcineurin-like phosphoesterase" evidence="1">
    <location>
        <begin position="19"/>
        <end position="216"/>
    </location>
</feature>
<dbReference type="AlphaFoldDB" id="A0A9X4LR43"/>
<dbReference type="GO" id="GO:0016787">
    <property type="term" value="F:hydrolase activity"/>
    <property type="evidence" value="ECO:0007669"/>
    <property type="project" value="InterPro"/>
</dbReference>
<dbReference type="PANTHER" id="PTHR37844">
    <property type="entry name" value="SER/THR PROTEIN PHOSPHATASE SUPERFAMILY (AFU_ORTHOLOGUE AFUA_1G14840)"/>
    <property type="match status" value="1"/>
</dbReference>
<comment type="caution">
    <text evidence="2">The sequence shown here is derived from an EMBL/GenBank/DDBJ whole genome shotgun (WGS) entry which is preliminary data.</text>
</comment>
<dbReference type="InterPro" id="IPR029052">
    <property type="entry name" value="Metallo-depent_PP-like"/>
</dbReference>
<dbReference type="RefSeq" id="WP_268152936.1">
    <property type="nucleotide sequence ID" value="NZ_JAPPUW010000018.1"/>
</dbReference>